<dbReference type="RefSeq" id="WP_072504717.1">
    <property type="nucleotide sequence ID" value="NZ_CP016364.1"/>
</dbReference>
<dbReference type="KEGG" id="php:PhaeoP97_01724"/>
<dbReference type="EMBL" id="CP016364">
    <property type="protein sequence ID" value="APG47139.1"/>
    <property type="molecule type" value="Genomic_DNA"/>
</dbReference>
<gene>
    <name evidence="2" type="ORF">PhaeoP97_01724</name>
</gene>
<evidence type="ECO:0000313" key="3">
    <source>
        <dbReference type="Proteomes" id="UP000183859"/>
    </source>
</evidence>
<evidence type="ECO:0008006" key="4">
    <source>
        <dbReference type="Google" id="ProtNLM"/>
    </source>
</evidence>
<dbReference type="OrthoDB" id="7871100at2"/>
<evidence type="ECO:0000256" key="1">
    <source>
        <dbReference type="SAM" id="MobiDB-lite"/>
    </source>
</evidence>
<feature type="region of interest" description="Disordered" evidence="1">
    <location>
        <begin position="32"/>
        <end position="52"/>
    </location>
</feature>
<dbReference type="STRING" id="1844006.PhaeoP97_01724"/>
<organism evidence="2 3">
    <name type="scientific">Phaeobacter porticola</name>
    <dbReference type="NCBI Taxonomy" id="1844006"/>
    <lineage>
        <taxon>Bacteria</taxon>
        <taxon>Pseudomonadati</taxon>
        <taxon>Pseudomonadota</taxon>
        <taxon>Alphaproteobacteria</taxon>
        <taxon>Rhodobacterales</taxon>
        <taxon>Roseobacteraceae</taxon>
        <taxon>Phaeobacter</taxon>
    </lineage>
</organism>
<accession>A0A1L3I4Y2</accession>
<dbReference type="Proteomes" id="UP000183859">
    <property type="component" value="Chromosome"/>
</dbReference>
<evidence type="ECO:0000313" key="2">
    <source>
        <dbReference type="EMBL" id="APG47139.1"/>
    </source>
</evidence>
<reference evidence="3" key="1">
    <citation type="submission" date="2016-07" db="EMBL/GenBank/DDBJ databases">
        <title>Phaeobacter portensis sp. nov., a tropodithietic acid producing bacterium isolated from a German harbor.</title>
        <authorList>
            <person name="Freese H.M."/>
            <person name="Bunk B."/>
            <person name="Breider S."/>
            <person name="Brinkhoff T."/>
        </authorList>
    </citation>
    <scope>NUCLEOTIDE SEQUENCE [LARGE SCALE GENOMIC DNA]</scope>
    <source>
        <strain evidence="3">P97</strain>
    </source>
</reference>
<sequence length="339" mass="35275">MEQIEELQGRILSAMDRIGAGAAALQDAARASAEAQTQAQAEAQSRTDAAQGDLTRALEEEKLANAQLEERLKVLRARLEEAEANTVPATDDIGQVAALQAEVELLRNELSNTAEKDALKAEAARLKQELEVQGNEGANAREALQDQLDEAQVTMARLQEELAEQPDDLGAAVDTAAMEAEMEALRGQLNAANAALASAMAAADAAPVGPTAEEFANQNATLVQLDASLQDLRHSGEQLRSSNAALREANAAGVGDATLINTGLQAEIDDLRAARASDQAEVNAVLAKLEPLLAQAGADDGADHALVEPPTEAPAAATHIAPVTSPGLTAQPMPEGEDV</sequence>
<proteinExistence type="predicted"/>
<name>A0A1L3I4Y2_9RHOB</name>
<keyword evidence="3" id="KW-1185">Reference proteome</keyword>
<protein>
    <recommendedName>
        <fullName evidence="4">Colicin transporter</fullName>
    </recommendedName>
</protein>
<feature type="compositionally biased region" description="Low complexity" evidence="1">
    <location>
        <begin position="32"/>
        <end position="47"/>
    </location>
</feature>
<dbReference type="AlphaFoldDB" id="A0A1L3I4Y2"/>